<feature type="region of interest" description="Disordered" evidence="4">
    <location>
        <begin position="39"/>
        <end position="72"/>
    </location>
</feature>
<feature type="compositionally biased region" description="Polar residues" evidence="4">
    <location>
        <begin position="146"/>
        <end position="159"/>
    </location>
</feature>
<feature type="compositionally biased region" description="Polar residues" evidence="4">
    <location>
        <begin position="341"/>
        <end position="353"/>
    </location>
</feature>
<evidence type="ECO:0000256" key="2">
    <source>
        <dbReference type="ARBA" id="ARBA00022771"/>
    </source>
</evidence>
<evidence type="ECO:0000313" key="6">
    <source>
        <dbReference type="EMBL" id="OWF56807.1"/>
    </source>
</evidence>
<name>A0A210R6W8_MIZYE</name>
<feature type="compositionally biased region" description="Polar residues" evidence="4">
    <location>
        <begin position="537"/>
        <end position="549"/>
    </location>
</feature>
<dbReference type="AlphaFoldDB" id="A0A210R6W8"/>
<accession>A0A210R6W8</accession>
<keyword evidence="2" id="KW-0863">Zinc-finger</keyword>
<dbReference type="EMBL" id="NEDP02000042">
    <property type="protein sequence ID" value="OWF56807.1"/>
    <property type="molecule type" value="Genomic_DNA"/>
</dbReference>
<feature type="compositionally biased region" description="Polar residues" evidence="4">
    <location>
        <begin position="508"/>
        <end position="530"/>
    </location>
</feature>
<sequence length="652" mass="71655">MDVAQQDLEAHLGYCGTRTEPCAHCGQYIMIKDQVKHEDSNCTYPQPKPTNGREFNRQLSNGNGPTSNGEGVGAAFSDDMLFGTGEINTFEFKEIQRILTKPEISGAAGQRVRGSQQRDTEKPKKATRKKSNDKNKKSDLNRLREQASSSQPDTGSAYNEEQDRLLALALSEDLHNDEGIDQYIRTIDKPRISLTPDSPLYEDGFGNPANLHSSFGDLSVLPCEFCGHAVPVDDLVIHQSSCIEDPLSSLMPQTASSDTPTQEQSEDNRYRGAAPECRQPPPIINNLVPESSAPQQWFEQMISPEEENFAEDFLLPCEFCEELFPHEILVQHQAVCTTDSGRATPLVTTSPTTRIADPSNRRGQPTVEEPLSSRVRKRQPAPDIASILSESPDNRRKQPGTSSRTSSKNLTSHSQHLKSTMEKYGVAADDSYKQRAVRRALRHQNSHEEDEDVSPRPRTGKSAGRRGPTTKNTLDSLLQVDPPNPVRPSHDLLGHVTTTSSTRKSSKDNLNSSRQTRQMSVPSESFSGARTSKKYDATSSSLYGDTSRTVRGGDTAASRRPQGSLTARDVQQELDTIPGDRSTFTLGNSSTIGARRARNSLGSEDLTASNIRTTSTTPGSARRDRGNGIFSHGQTTSSSTTNTRSTDVFFIE</sequence>
<feature type="region of interest" description="Disordered" evidence="4">
    <location>
        <begin position="248"/>
        <end position="280"/>
    </location>
</feature>
<evidence type="ECO:0000259" key="5">
    <source>
        <dbReference type="Pfam" id="PF21366"/>
    </source>
</evidence>
<keyword evidence="3" id="KW-0862">Zinc</keyword>
<dbReference type="PANTHER" id="PTHR16295">
    <property type="entry name" value="TRAF-TYPE ZINC FINGER PROTEIN-RELATED"/>
    <property type="match status" value="1"/>
</dbReference>
<feature type="compositionally biased region" description="Polar residues" evidence="4">
    <location>
        <begin position="250"/>
        <end position="263"/>
    </location>
</feature>
<comment type="caution">
    <text evidence="6">The sequence shown here is derived from an EMBL/GenBank/DDBJ whole genome shotgun (WGS) entry which is preliminary data.</text>
</comment>
<evidence type="ECO:0000256" key="4">
    <source>
        <dbReference type="SAM" id="MobiDB-lite"/>
    </source>
</evidence>
<dbReference type="Proteomes" id="UP000242188">
    <property type="component" value="Unassembled WGS sequence"/>
</dbReference>
<feature type="region of interest" description="Disordered" evidence="4">
    <location>
        <begin position="341"/>
        <end position="419"/>
    </location>
</feature>
<proteinExistence type="predicted"/>
<feature type="compositionally biased region" description="Polar residues" evidence="4">
    <location>
        <begin position="610"/>
        <end position="619"/>
    </location>
</feature>
<feature type="compositionally biased region" description="Basic and acidic residues" evidence="4">
    <location>
        <begin position="116"/>
        <end position="145"/>
    </location>
</feature>
<keyword evidence="1" id="KW-0479">Metal-binding</keyword>
<evidence type="ECO:0000256" key="1">
    <source>
        <dbReference type="ARBA" id="ARBA00022723"/>
    </source>
</evidence>
<gene>
    <name evidence="6" type="ORF">KP79_PYT16044</name>
</gene>
<dbReference type="PANTHER" id="PTHR16295:SF10">
    <property type="entry name" value="EXPRESSED PROTEIN"/>
    <property type="match status" value="1"/>
</dbReference>
<feature type="domain" description="TRAFD1/XAF1 zinc finger" evidence="5">
    <location>
        <begin position="4"/>
        <end position="37"/>
    </location>
</feature>
<dbReference type="STRING" id="6573.A0A210R6W8"/>
<reference evidence="6 7" key="1">
    <citation type="journal article" date="2017" name="Nat. Ecol. Evol.">
        <title>Scallop genome provides insights into evolution of bilaterian karyotype and development.</title>
        <authorList>
            <person name="Wang S."/>
            <person name="Zhang J."/>
            <person name="Jiao W."/>
            <person name="Li J."/>
            <person name="Xun X."/>
            <person name="Sun Y."/>
            <person name="Guo X."/>
            <person name="Huan P."/>
            <person name="Dong B."/>
            <person name="Zhang L."/>
            <person name="Hu X."/>
            <person name="Sun X."/>
            <person name="Wang J."/>
            <person name="Zhao C."/>
            <person name="Wang Y."/>
            <person name="Wang D."/>
            <person name="Huang X."/>
            <person name="Wang R."/>
            <person name="Lv J."/>
            <person name="Li Y."/>
            <person name="Zhang Z."/>
            <person name="Liu B."/>
            <person name="Lu W."/>
            <person name="Hui Y."/>
            <person name="Liang J."/>
            <person name="Zhou Z."/>
            <person name="Hou R."/>
            <person name="Li X."/>
            <person name="Liu Y."/>
            <person name="Li H."/>
            <person name="Ning X."/>
            <person name="Lin Y."/>
            <person name="Zhao L."/>
            <person name="Xing Q."/>
            <person name="Dou J."/>
            <person name="Li Y."/>
            <person name="Mao J."/>
            <person name="Guo H."/>
            <person name="Dou H."/>
            <person name="Li T."/>
            <person name="Mu C."/>
            <person name="Jiang W."/>
            <person name="Fu Q."/>
            <person name="Fu X."/>
            <person name="Miao Y."/>
            <person name="Liu J."/>
            <person name="Yu Q."/>
            <person name="Li R."/>
            <person name="Liao H."/>
            <person name="Li X."/>
            <person name="Kong Y."/>
            <person name="Jiang Z."/>
            <person name="Chourrout D."/>
            <person name="Li R."/>
            <person name="Bao Z."/>
        </authorList>
    </citation>
    <scope>NUCLEOTIDE SEQUENCE [LARGE SCALE GENOMIC DNA]</scope>
    <source>
        <strain evidence="6 7">PY_sf001</strain>
    </source>
</reference>
<dbReference type="Pfam" id="PF21366">
    <property type="entry name" value="TRAFD1-XIAF1_ZnF"/>
    <property type="match status" value="1"/>
</dbReference>
<dbReference type="InterPro" id="IPR049439">
    <property type="entry name" value="TRAFD1-XIAF1_Znf"/>
</dbReference>
<dbReference type="OrthoDB" id="193703at2759"/>
<dbReference type="GO" id="GO:0008270">
    <property type="term" value="F:zinc ion binding"/>
    <property type="evidence" value="ECO:0007669"/>
    <property type="project" value="UniProtKB-KW"/>
</dbReference>
<organism evidence="6 7">
    <name type="scientific">Mizuhopecten yessoensis</name>
    <name type="common">Japanese scallop</name>
    <name type="synonym">Patinopecten yessoensis</name>
    <dbReference type="NCBI Taxonomy" id="6573"/>
    <lineage>
        <taxon>Eukaryota</taxon>
        <taxon>Metazoa</taxon>
        <taxon>Spiralia</taxon>
        <taxon>Lophotrochozoa</taxon>
        <taxon>Mollusca</taxon>
        <taxon>Bivalvia</taxon>
        <taxon>Autobranchia</taxon>
        <taxon>Pteriomorphia</taxon>
        <taxon>Pectinida</taxon>
        <taxon>Pectinoidea</taxon>
        <taxon>Pectinidae</taxon>
        <taxon>Mizuhopecten</taxon>
    </lineage>
</organism>
<keyword evidence="7" id="KW-1185">Reference proteome</keyword>
<protein>
    <submittedName>
        <fullName evidence="6">TRAF-type zinc finger domain-containing protein 1</fullName>
    </submittedName>
</protein>
<feature type="region of interest" description="Disordered" evidence="4">
    <location>
        <begin position="610"/>
        <end position="652"/>
    </location>
</feature>
<feature type="compositionally biased region" description="Polar residues" evidence="4">
    <location>
        <begin position="57"/>
        <end position="69"/>
    </location>
</feature>
<feature type="compositionally biased region" description="Low complexity" evidence="4">
    <location>
        <begin position="635"/>
        <end position="646"/>
    </location>
</feature>
<evidence type="ECO:0000256" key="3">
    <source>
        <dbReference type="ARBA" id="ARBA00022833"/>
    </source>
</evidence>
<feature type="region of interest" description="Disordered" evidence="4">
    <location>
        <begin position="437"/>
        <end position="572"/>
    </location>
</feature>
<dbReference type="GO" id="GO:0005739">
    <property type="term" value="C:mitochondrion"/>
    <property type="evidence" value="ECO:0007669"/>
    <property type="project" value="TreeGrafter"/>
</dbReference>
<dbReference type="InterPro" id="IPR051986">
    <property type="entry name" value="Innate_Immune_Apopt_Reg"/>
</dbReference>
<evidence type="ECO:0000313" key="7">
    <source>
        <dbReference type="Proteomes" id="UP000242188"/>
    </source>
</evidence>
<feature type="region of interest" description="Disordered" evidence="4">
    <location>
        <begin position="104"/>
        <end position="159"/>
    </location>
</feature>
<feature type="compositionally biased region" description="Polar residues" evidence="4">
    <location>
        <begin position="399"/>
        <end position="418"/>
    </location>
</feature>